<feature type="region of interest" description="Disordered" evidence="1">
    <location>
        <begin position="1"/>
        <end position="21"/>
    </location>
</feature>
<dbReference type="RefSeq" id="WP_274991737.1">
    <property type="nucleotide sequence ID" value="NZ_JAJQQP010000001.1"/>
</dbReference>
<evidence type="ECO:0008006" key="4">
    <source>
        <dbReference type="Google" id="ProtNLM"/>
    </source>
</evidence>
<evidence type="ECO:0000313" key="2">
    <source>
        <dbReference type="EMBL" id="MDR7382951.1"/>
    </source>
</evidence>
<reference evidence="2 3" key="1">
    <citation type="submission" date="2023-07" db="EMBL/GenBank/DDBJ databases">
        <title>Sequencing the genomes of 1000 actinobacteria strains.</title>
        <authorList>
            <person name="Klenk H.-P."/>
        </authorList>
    </citation>
    <scope>NUCLEOTIDE SEQUENCE [LARGE SCALE GENOMIC DNA]</scope>
    <source>
        <strain evidence="2 3">DSM 45554</strain>
    </source>
</reference>
<feature type="compositionally biased region" description="Low complexity" evidence="1">
    <location>
        <begin position="1"/>
        <end position="15"/>
    </location>
</feature>
<comment type="caution">
    <text evidence="2">The sequence shown here is derived from an EMBL/GenBank/DDBJ whole genome shotgun (WGS) entry which is preliminary data.</text>
</comment>
<evidence type="ECO:0000256" key="1">
    <source>
        <dbReference type="SAM" id="MobiDB-lite"/>
    </source>
</evidence>
<keyword evidence="3" id="KW-1185">Reference proteome</keyword>
<organism evidence="2 3">
    <name type="scientific">Promicromonospora iranensis</name>
    <dbReference type="NCBI Taxonomy" id="1105144"/>
    <lineage>
        <taxon>Bacteria</taxon>
        <taxon>Bacillati</taxon>
        <taxon>Actinomycetota</taxon>
        <taxon>Actinomycetes</taxon>
        <taxon>Micrococcales</taxon>
        <taxon>Promicromonosporaceae</taxon>
        <taxon>Promicromonospora</taxon>
    </lineage>
</organism>
<dbReference type="EMBL" id="JAVDYE010000001">
    <property type="protein sequence ID" value="MDR7382951.1"/>
    <property type="molecule type" value="Genomic_DNA"/>
</dbReference>
<dbReference type="Gene3D" id="2.60.40.2700">
    <property type="match status" value="3"/>
</dbReference>
<gene>
    <name evidence="2" type="ORF">J2S48_002466</name>
</gene>
<evidence type="ECO:0000313" key="3">
    <source>
        <dbReference type="Proteomes" id="UP001183585"/>
    </source>
</evidence>
<name>A0ABU2CNT9_9MICO</name>
<proteinExistence type="predicted"/>
<dbReference type="Proteomes" id="UP001183585">
    <property type="component" value="Unassembled WGS sequence"/>
</dbReference>
<protein>
    <recommendedName>
        <fullName evidence="4">Htaa protein</fullName>
    </recommendedName>
</protein>
<accession>A0ABU2CNT9</accession>
<sequence>MTAAFPAAAEPGAAEVLTSSGEGGDIPSSSWLAVGSVSGLVHGGTGSVQVRVASYGQVDEAGGEILARIDGVEVGRGAASLTLQPLPIDLSNIVPGRRDLELSYTGSDRLEPSSVTTSVAVALGQFEADMPAIVGTARVGETLVADPRTWTPLPSSTTYVWRVDGEVLPGENGSKLVVPRSAFGKKISVVVTGARANYATTSSGSNRTSKVGGIFVVSKSPSVSGTTRVGSTLKAAYGTWAPVPEAVKYQWRLDGRAVLGATSRTWKLPPSARSKRVTVAVTGVKTQYLAKTVASAATATIKPGILVAPRPTITGTTKVGATLKAVRGTWSPQPSTVKYQWKVGGVAVRGATSYWFKVPASAKGKRVAVVVTGSRTGYVTKTVTSPLTSAVR</sequence>